<comment type="function">
    <text evidence="1">Catalyzes the last step of tRNA splicing, the transfer of the splice junction 2'-phosphate from ligated tRNA to NAD to produce ADP-ribose 1''-2'' cyclic phosphate.</text>
</comment>
<evidence type="ECO:0000256" key="4">
    <source>
        <dbReference type="ARBA" id="ARBA00022679"/>
    </source>
</evidence>
<dbReference type="AlphaFoldDB" id="A0A0G2DZK2"/>
<evidence type="ECO:0000256" key="1">
    <source>
        <dbReference type="ARBA" id="ARBA00003343"/>
    </source>
</evidence>
<proteinExistence type="inferred from homology"/>
<dbReference type="Gene3D" id="1.10.10.970">
    <property type="entry name" value="RNA 2'-phosphotransferase, Tpt1/KptA family, N-terminal domain"/>
    <property type="match status" value="1"/>
</dbReference>
<dbReference type="Gene3D" id="3.20.170.30">
    <property type="match status" value="1"/>
</dbReference>
<evidence type="ECO:0000256" key="3">
    <source>
        <dbReference type="ARBA" id="ARBA00012007"/>
    </source>
</evidence>
<evidence type="ECO:0000256" key="5">
    <source>
        <dbReference type="ARBA" id="ARBA00023027"/>
    </source>
</evidence>
<evidence type="ECO:0000256" key="6">
    <source>
        <dbReference type="ARBA" id="ARBA00047949"/>
    </source>
</evidence>
<keyword evidence="5" id="KW-0520">NAD</keyword>
<dbReference type="Proteomes" id="UP000053317">
    <property type="component" value="Unassembled WGS sequence"/>
</dbReference>
<evidence type="ECO:0000313" key="8">
    <source>
        <dbReference type="EMBL" id="KKY15571.1"/>
    </source>
</evidence>
<sequence length="339" mass="37246">MGRNDRATQPRGVVVSKTLSRVLRHSAPQEKIELTPQGYAKVSDLLKWHKAKSLKITFQEILDSVVENNKQRFALLYTADGGKELKSDNFGDDIKDLSLDSQKTSTQVALEKAKVDQDPRHYLIRATQGHSIKTIDSADYLEPITLDKPDSIPDTVVHGTYHAAWPLIMTTGGLKPMSRVHAHFAIGPTLSEIMPDGIDGPVKPRSGTVPGQGNQVVISGMRTDAQILIYINIKKALESGVPFWTSENGVILSEGRETGGRKVIGTEFFDVVVETKEKLGVLWRDGKQVKEVPEGLVKKGMPRGKTGHGHHGQKNNKGEKKGNQKPIVNIGNMIDVAEQ</sequence>
<feature type="compositionally biased region" description="Basic residues" evidence="7">
    <location>
        <begin position="300"/>
        <end position="314"/>
    </location>
</feature>
<dbReference type="SUPFAM" id="SSF56399">
    <property type="entry name" value="ADP-ribosylation"/>
    <property type="match status" value="1"/>
</dbReference>
<comment type="catalytic activity">
    <reaction evidence="6">
        <text>2'-phospho-[ligated tRNA] + NAD(+) = mature tRNA + ADP-alpha-D-ribose 1'',2''-cyclic phosphate + nicotinamide</text>
        <dbReference type="Rhea" id="RHEA:23324"/>
        <dbReference type="Rhea" id="RHEA-COMP:11106"/>
        <dbReference type="Rhea" id="RHEA-COMP:11107"/>
        <dbReference type="ChEBI" id="CHEBI:17154"/>
        <dbReference type="ChEBI" id="CHEBI:57540"/>
        <dbReference type="ChEBI" id="CHEBI:76596"/>
        <dbReference type="ChEBI" id="CHEBI:82883"/>
        <dbReference type="ChEBI" id="CHEBI:85027"/>
        <dbReference type="EC" id="2.7.1.160"/>
    </reaction>
</comment>
<name>A0A0G2DZK2_PHACM</name>
<reference evidence="8 9" key="2">
    <citation type="submission" date="2015-05" db="EMBL/GenBank/DDBJ databases">
        <authorList>
            <person name="Morales-Cruz A."/>
            <person name="Amrine K.C."/>
            <person name="Cantu D."/>
        </authorList>
    </citation>
    <scope>NUCLEOTIDE SEQUENCE [LARGE SCALE GENOMIC DNA]</scope>
    <source>
        <strain evidence="8">UCRPC4</strain>
    </source>
</reference>
<dbReference type="PANTHER" id="PTHR12684">
    <property type="entry name" value="PUTATIVE PHOSPHOTRANSFERASE"/>
    <property type="match status" value="1"/>
</dbReference>
<comment type="similarity">
    <text evidence="2">Belongs to the KptA/TPT1 family.</text>
</comment>
<dbReference type="Pfam" id="PF01885">
    <property type="entry name" value="PTS_2-RNA"/>
    <property type="match status" value="1"/>
</dbReference>
<evidence type="ECO:0000256" key="2">
    <source>
        <dbReference type="ARBA" id="ARBA00009836"/>
    </source>
</evidence>
<dbReference type="GO" id="GO:0000215">
    <property type="term" value="F:tRNA 2'-phosphotransferase activity"/>
    <property type="evidence" value="ECO:0007669"/>
    <property type="project" value="UniProtKB-EC"/>
</dbReference>
<reference evidence="8 9" key="1">
    <citation type="submission" date="2015-05" db="EMBL/GenBank/DDBJ databases">
        <title>Distinctive expansion of gene families associated with plant cell wall degradation and secondary metabolism in the genomes of grapevine trunk pathogens.</title>
        <authorList>
            <person name="Lawrence D.P."/>
            <person name="Travadon R."/>
            <person name="Rolshausen P.E."/>
            <person name="Baumgartner K."/>
        </authorList>
    </citation>
    <scope>NUCLEOTIDE SEQUENCE [LARGE SCALE GENOMIC DNA]</scope>
    <source>
        <strain evidence="8">UCRPC4</strain>
    </source>
</reference>
<dbReference type="EC" id="2.7.1.160" evidence="3"/>
<dbReference type="OrthoDB" id="419694at2759"/>
<dbReference type="InterPro" id="IPR042080">
    <property type="entry name" value="RNA_2'-PTrans_N"/>
</dbReference>
<gene>
    <name evidence="8" type="ORF">UCRPC4_g06278</name>
</gene>
<protein>
    <recommendedName>
        <fullName evidence="3">2'-phosphotransferase</fullName>
        <ecNumber evidence="3">2.7.1.160</ecNumber>
    </recommendedName>
</protein>
<keyword evidence="4 8" id="KW-0808">Transferase</keyword>
<dbReference type="InterPro" id="IPR002745">
    <property type="entry name" value="Ptrans_KptA/Tpt1"/>
</dbReference>
<comment type="caution">
    <text evidence="8">The sequence shown here is derived from an EMBL/GenBank/DDBJ whole genome shotgun (WGS) entry which is preliminary data.</text>
</comment>
<feature type="region of interest" description="Disordered" evidence="7">
    <location>
        <begin position="298"/>
        <end position="339"/>
    </location>
</feature>
<dbReference type="GO" id="GO:0006388">
    <property type="term" value="P:tRNA splicing, via endonucleolytic cleavage and ligation"/>
    <property type="evidence" value="ECO:0007669"/>
    <property type="project" value="TreeGrafter"/>
</dbReference>
<organism evidence="8 9">
    <name type="scientific">Phaeomoniella chlamydospora</name>
    <name type="common">Phaeoacremonium chlamydosporum</name>
    <dbReference type="NCBI Taxonomy" id="158046"/>
    <lineage>
        <taxon>Eukaryota</taxon>
        <taxon>Fungi</taxon>
        <taxon>Dikarya</taxon>
        <taxon>Ascomycota</taxon>
        <taxon>Pezizomycotina</taxon>
        <taxon>Eurotiomycetes</taxon>
        <taxon>Chaetothyriomycetidae</taxon>
        <taxon>Phaeomoniellales</taxon>
        <taxon>Phaeomoniellaceae</taxon>
        <taxon>Phaeomoniella</taxon>
    </lineage>
</organism>
<dbReference type="EMBL" id="LCWF01000183">
    <property type="protein sequence ID" value="KKY15571.1"/>
    <property type="molecule type" value="Genomic_DNA"/>
</dbReference>
<dbReference type="InterPro" id="IPR042081">
    <property type="entry name" value="RNA_2'-PTrans_C"/>
</dbReference>
<accession>A0A0G2DZK2</accession>
<keyword evidence="9" id="KW-1185">Reference proteome</keyword>
<dbReference type="PANTHER" id="PTHR12684:SF2">
    <property type="entry name" value="TRNA 2'-PHOSPHOTRANSFERASE 1"/>
    <property type="match status" value="1"/>
</dbReference>
<evidence type="ECO:0000313" key="9">
    <source>
        <dbReference type="Proteomes" id="UP000053317"/>
    </source>
</evidence>
<evidence type="ECO:0000256" key="7">
    <source>
        <dbReference type="SAM" id="MobiDB-lite"/>
    </source>
</evidence>